<dbReference type="InterPro" id="IPR029058">
    <property type="entry name" value="AB_hydrolase_fold"/>
</dbReference>
<feature type="signal peptide" evidence="7">
    <location>
        <begin position="1"/>
        <end position="18"/>
    </location>
</feature>
<keyword evidence="2 6" id="KW-0645">Protease</keyword>
<dbReference type="GO" id="GO:0006508">
    <property type="term" value="P:proteolysis"/>
    <property type="evidence" value="ECO:0007669"/>
    <property type="project" value="UniProtKB-KW"/>
</dbReference>
<dbReference type="RefSeq" id="XP_016606370.1">
    <property type="nucleotide sequence ID" value="XM_016757563.1"/>
</dbReference>
<gene>
    <name evidence="10" type="ORF">SPPG_09400</name>
</gene>
<dbReference type="InterPro" id="IPR001375">
    <property type="entry name" value="Peptidase_S9_cat"/>
</dbReference>
<dbReference type="eggNOG" id="KOG2237">
    <property type="taxonomic scope" value="Eukaryota"/>
</dbReference>
<dbReference type="Gene3D" id="3.40.50.1820">
    <property type="entry name" value="alpha/beta hydrolase"/>
    <property type="match status" value="1"/>
</dbReference>
<dbReference type="PROSITE" id="PS00708">
    <property type="entry name" value="PRO_ENDOPEP_SER"/>
    <property type="match status" value="1"/>
</dbReference>
<organism evidence="10 11">
    <name type="scientific">Spizellomyces punctatus (strain DAOM BR117)</name>
    <dbReference type="NCBI Taxonomy" id="645134"/>
    <lineage>
        <taxon>Eukaryota</taxon>
        <taxon>Fungi</taxon>
        <taxon>Fungi incertae sedis</taxon>
        <taxon>Chytridiomycota</taxon>
        <taxon>Chytridiomycota incertae sedis</taxon>
        <taxon>Chytridiomycetes</taxon>
        <taxon>Spizellomycetales</taxon>
        <taxon>Spizellomycetaceae</taxon>
        <taxon>Spizellomyces</taxon>
    </lineage>
</organism>
<dbReference type="OrthoDB" id="248387at2759"/>
<evidence type="ECO:0000256" key="5">
    <source>
        <dbReference type="ARBA" id="ARBA00045448"/>
    </source>
</evidence>
<dbReference type="PANTHER" id="PTHR11757">
    <property type="entry name" value="PROTEASE FAMILY S9A OLIGOPEPTIDASE"/>
    <property type="match status" value="1"/>
</dbReference>
<proteinExistence type="inferred from homology"/>
<evidence type="ECO:0000259" key="8">
    <source>
        <dbReference type="Pfam" id="PF00326"/>
    </source>
</evidence>
<evidence type="ECO:0000313" key="11">
    <source>
        <dbReference type="Proteomes" id="UP000053201"/>
    </source>
</evidence>
<dbReference type="Proteomes" id="UP000053201">
    <property type="component" value="Unassembled WGS sequence"/>
</dbReference>
<feature type="chain" id="PRO_5005539801" description="Prolyl endopeptidase" evidence="7">
    <location>
        <begin position="19"/>
        <end position="781"/>
    </location>
</feature>
<evidence type="ECO:0000256" key="2">
    <source>
        <dbReference type="ARBA" id="ARBA00022670"/>
    </source>
</evidence>
<dbReference type="VEuPathDB" id="FungiDB:SPPG_09400"/>
<evidence type="ECO:0000259" key="9">
    <source>
        <dbReference type="Pfam" id="PF02897"/>
    </source>
</evidence>
<evidence type="ECO:0000256" key="1">
    <source>
        <dbReference type="ARBA" id="ARBA00005228"/>
    </source>
</evidence>
<dbReference type="GeneID" id="27692525"/>
<dbReference type="EMBL" id="KQ257461">
    <property type="protein sequence ID" value="KNC98330.1"/>
    <property type="molecule type" value="Genomic_DNA"/>
</dbReference>
<dbReference type="InterPro" id="IPR002471">
    <property type="entry name" value="Pept_S9_AS"/>
</dbReference>
<dbReference type="PRINTS" id="PR00862">
    <property type="entry name" value="PROLIGOPTASE"/>
</dbReference>
<dbReference type="InterPro" id="IPR002470">
    <property type="entry name" value="Peptidase_S9A"/>
</dbReference>
<dbReference type="Pfam" id="PF00326">
    <property type="entry name" value="Peptidase_S9"/>
    <property type="match status" value="1"/>
</dbReference>
<evidence type="ECO:0000256" key="7">
    <source>
        <dbReference type="SAM" id="SignalP"/>
    </source>
</evidence>
<dbReference type="AlphaFoldDB" id="A0A0L0H9U3"/>
<dbReference type="SUPFAM" id="SSF50993">
    <property type="entry name" value="Peptidase/esterase 'gauge' domain"/>
    <property type="match status" value="1"/>
</dbReference>
<name>A0A0L0H9U3_SPIPD</name>
<accession>A0A0L0H9U3</accession>
<dbReference type="InParanoid" id="A0A0L0H9U3"/>
<dbReference type="Gene3D" id="2.130.10.120">
    <property type="entry name" value="Prolyl oligopeptidase, N-terminal domain"/>
    <property type="match status" value="1"/>
</dbReference>
<evidence type="ECO:0000256" key="4">
    <source>
        <dbReference type="ARBA" id="ARBA00022825"/>
    </source>
</evidence>
<keyword evidence="7" id="KW-0732">Signal</keyword>
<dbReference type="OMA" id="PEQSQFG"/>
<dbReference type="InterPro" id="IPR023302">
    <property type="entry name" value="Pept_S9A_N"/>
</dbReference>
<keyword evidence="3 6" id="KW-0378">Hydrolase</keyword>
<dbReference type="PANTHER" id="PTHR11757:SF19">
    <property type="entry name" value="PROLYL ENDOPEPTIDASE-LIKE"/>
    <property type="match status" value="1"/>
</dbReference>
<dbReference type="InterPro" id="IPR051543">
    <property type="entry name" value="Serine_Peptidase_S9A"/>
</dbReference>
<protein>
    <recommendedName>
        <fullName evidence="6">Prolyl endopeptidase</fullName>
        <ecNumber evidence="6">3.4.21.-</ecNumber>
    </recommendedName>
</protein>
<reference evidence="10 11" key="1">
    <citation type="submission" date="2009-08" db="EMBL/GenBank/DDBJ databases">
        <title>The Genome Sequence of Spizellomyces punctatus strain DAOM BR117.</title>
        <authorList>
            <consortium name="The Broad Institute Genome Sequencing Platform"/>
            <person name="Russ C."/>
            <person name="Cuomo C."/>
            <person name="Shea T."/>
            <person name="Young S.K."/>
            <person name="Zeng Q."/>
            <person name="Koehrsen M."/>
            <person name="Haas B."/>
            <person name="Borodovsky M."/>
            <person name="Guigo R."/>
            <person name="Alvarado L."/>
            <person name="Berlin A."/>
            <person name="Bochicchio J."/>
            <person name="Borenstein D."/>
            <person name="Chapman S."/>
            <person name="Chen Z."/>
            <person name="Engels R."/>
            <person name="Freedman E."/>
            <person name="Gellesch M."/>
            <person name="Goldberg J."/>
            <person name="Griggs A."/>
            <person name="Gujja S."/>
            <person name="Heiman D."/>
            <person name="Hepburn T."/>
            <person name="Howarth C."/>
            <person name="Jen D."/>
            <person name="Larson L."/>
            <person name="Lewis B."/>
            <person name="Mehta T."/>
            <person name="Park D."/>
            <person name="Pearson M."/>
            <person name="Roberts A."/>
            <person name="Saif S."/>
            <person name="Shenoy N."/>
            <person name="Sisk P."/>
            <person name="Stolte C."/>
            <person name="Sykes S."/>
            <person name="Thomson T."/>
            <person name="Walk T."/>
            <person name="White J."/>
            <person name="Yandava C."/>
            <person name="Burger G."/>
            <person name="Gray M.W."/>
            <person name="Holland P.W.H."/>
            <person name="King N."/>
            <person name="Lang F.B.F."/>
            <person name="Roger A.J."/>
            <person name="Ruiz-Trillo I."/>
            <person name="Lander E."/>
            <person name="Nusbaum C."/>
        </authorList>
    </citation>
    <scope>NUCLEOTIDE SEQUENCE [LARGE SCALE GENOMIC DNA]</scope>
    <source>
        <strain evidence="10 11">DAOM BR117</strain>
    </source>
</reference>
<feature type="domain" description="Peptidase S9A N-terminal" evidence="9">
    <location>
        <begin position="68"/>
        <end position="480"/>
    </location>
</feature>
<keyword evidence="4 6" id="KW-0720">Serine protease</keyword>
<dbReference type="SUPFAM" id="SSF53474">
    <property type="entry name" value="alpha/beta-Hydrolases"/>
    <property type="match status" value="1"/>
</dbReference>
<evidence type="ECO:0000256" key="6">
    <source>
        <dbReference type="RuleBase" id="RU368024"/>
    </source>
</evidence>
<evidence type="ECO:0000256" key="3">
    <source>
        <dbReference type="ARBA" id="ARBA00022801"/>
    </source>
</evidence>
<dbReference type="Pfam" id="PF02897">
    <property type="entry name" value="Peptidase_S9_N"/>
    <property type="match status" value="1"/>
</dbReference>
<sequence>MGFSSIWFMLLITRSILALNPSKTCTRTGIAAFTTFVLPQSTSIIPSLTCPAIASKGMATATATVPVPPVAKKVPYKHKYFGVEYDDPYHWLKDMNKEKRSDIIDYLNEENAYAKTLHLEPNAKLIDTIYDEFISRIQEDDSDVPVYKEPFYYYKRTEKGKQYSIYARKKGSLDAPEEILLNQNDFDHEFQSLGFYRVSPDHSILAYSLDTTGDEIFTIYFKDLKTGQLFESDTIKGASEEAEWTNDNKAIYYSVLDEIHRPYKIFRHQLGTPSEKDELIYEEKDLKFMVGLEKSNSQKFIFVSVGSSLTRETHILDADDSKAKLRVFQPRQFRHKYSIDHQGDNFLILTDGGGKYLNFKLCSCPLDKTDASNWVDVLPYDPLRHLTGVQPFKGFVALYERSDALKRIRILEANAKGNVDGSASSYYLDFDEELFTVGDAGTSKQNYDSNIVRFTYTSILTSPQVLEYDVKQKEKKLLKQLEVPNFDPSLYAMKRIYAPIPPETAANAPFDTPTPDRIPISIVYKKDLFKGDGTNPGYLYGYGSYGISIDPSFNSKLFSFVDRGYVYAIAHIRGGGENGRAWYETGKFKHKRNTFTDFIAAADELVKQKFTRHDIMAIEGRSAGGLLIGATVNFRPDVAAIAVAGVPFVDVINTMMDEKIPLTVNEYEEWGNPNEKDFFDYMLSYSPYENLKSGVQYPDMLVKAGLNDPRVQYWEPSKWVAKMRDLGVDKGKEDRVIVYDCKMGSGHFGHSGRYAYLKEVAADYAFVINRLEKRIKAQSRL</sequence>
<comment type="similarity">
    <text evidence="1 6">Belongs to the peptidase S9A family.</text>
</comment>
<evidence type="ECO:0000313" key="10">
    <source>
        <dbReference type="EMBL" id="KNC98330.1"/>
    </source>
</evidence>
<keyword evidence="11" id="KW-1185">Reference proteome</keyword>
<dbReference type="EC" id="3.4.21.-" evidence="6"/>
<feature type="domain" description="Peptidase S9 prolyl oligopeptidase catalytic" evidence="8">
    <location>
        <begin position="551"/>
        <end position="772"/>
    </location>
</feature>
<dbReference type="GO" id="GO:0004252">
    <property type="term" value="F:serine-type endopeptidase activity"/>
    <property type="evidence" value="ECO:0007669"/>
    <property type="project" value="UniProtKB-UniRule"/>
</dbReference>
<comment type="function">
    <text evidence="5">Serine peptidase whose precise substrate specificity remains unclear. Does not cleave peptides after a arginine or lysine residue. Regulates trans-Golgi network morphology and sorting by regulating the membrane binding of the AP-1 complex. May play a role in the regulation of synaptic vesicle exocytosis.</text>
</comment>